<sequence length="141" mass="15913">MHKEAEERHLIEKAFEARERAYVPYSHFRVGAALESETGEIFLGCNIENASYGATNCAERTAFFKAVSEGYKKFRRIAIVGGLIGKEETEYCAPCGICRQVMAEFTDIHDFQVILAKSIDDYHVYSLEELLPHAFLPSALD</sequence>
<dbReference type="SUPFAM" id="SSF53927">
    <property type="entry name" value="Cytidine deaminase-like"/>
    <property type="match status" value="1"/>
</dbReference>
<dbReference type="Pfam" id="PF00383">
    <property type="entry name" value="dCMP_cyt_deam_1"/>
    <property type="match status" value="1"/>
</dbReference>
<comment type="catalytic activity">
    <reaction evidence="11 15">
        <text>cytidine + H2O + H(+) = uridine + NH4(+)</text>
        <dbReference type="Rhea" id="RHEA:16069"/>
        <dbReference type="ChEBI" id="CHEBI:15377"/>
        <dbReference type="ChEBI" id="CHEBI:15378"/>
        <dbReference type="ChEBI" id="CHEBI:16704"/>
        <dbReference type="ChEBI" id="CHEBI:17562"/>
        <dbReference type="ChEBI" id="CHEBI:28938"/>
        <dbReference type="EC" id="3.5.4.5"/>
    </reaction>
</comment>
<protein>
    <recommendedName>
        <fullName evidence="5 15">Cytidine deaminase</fullName>
        <ecNumber evidence="4 15">3.5.4.5</ecNumber>
    </recommendedName>
    <alternativeName>
        <fullName evidence="9 15">Cytidine aminohydrolase</fullName>
    </alternativeName>
</protein>
<evidence type="ECO:0000256" key="11">
    <source>
        <dbReference type="ARBA" id="ARBA00049558"/>
    </source>
</evidence>
<evidence type="ECO:0000256" key="5">
    <source>
        <dbReference type="ARBA" id="ARBA00018266"/>
    </source>
</evidence>
<dbReference type="NCBIfam" id="NF004064">
    <property type="entry name" value="PRK05578.1"/>
    <property type="match status" value="1"/>
</dbReference>
<evidence type="ECO:0000256" key="13">
    <source>
        <dbReference type="PIRSR" id="PIRSR606262-2"/>
    </source>
</evidence>
<dbReference type="EC" id="3.5.4.5" evidence="4 15"/>
<feature type="binding site" evidence="14">
    <location>
        <position position="57"/>
    </location>
    <ligand>
        <name>Zn(2+)</name>
        <dbReference type="ChEBI" id="CHEBI:29105"/>
        <note>catalytic</note>
    </ligand>
</feature>
<evidence type="ECO:0000313" key="18">
    <source>
        <dbReference type="Proteomes" id="UP000709351"/>
    </source>
</evidence>
<feature type="binding site" evidence="14">
    <location>
        <position position="95"/>
    </location>
    <ligand>
        <name>Zn(2+)</name>
        <dbReference type="ChEBI" id="CHEBI:29105"/>
        <note>catalytic</note>
    </ligand>
</feature>
<evidence type="ECO:0000256" key="2">
    <source>
        <dbReference type="ARBA" id="ARBA00003949"/>
    </source>
</evidence>
<dbReference type="GO" id="GO:0072527">
    <property type="term" value="P:pyrimidine-containing compound metabolic process"/>
    <property type="evidence" value="ECO:0007669"/>
    <property type="project" value="UniProtKB-ARBA"/>
</dbReference>
<feature type="active site" description="Proton donor" evidence="12">
    <location>
        <position position="59"/>
    </location>
</feature>
<comment type="cofactor">
    <cofactor evidence="1 14 15">
        <name>Zn(2+)</name>
        <dbReference type="ChEBI" id="CHEBI:29105"/>
    </cofactor>
</comment>
<evidence type="ECO:0000256" key="14">
    <source>
        <dbReference type="PIRSR" id="PIRSR606262-3"/>
    </source>
</evidence>
<evidence type="ECO:0000256" key="9">
    <source>
        <dbReference type="ARBA" id="ARBA00032005"/>
    </source>
</evidence>
<evidence type="ECO:0000259" key="16">
    <source>
        <dbReference type="PROSITE" id="PS51747"/>
    </source>
</evidence>
<dbReference type="EMBL" id="JABZRD010000335">
    <property type="protein sequence ID" value="MBF1284020.1"/>
    <property type="molecule type" value="Genomic_DNA"/>
</dbReference>
<dbReference type="NCBIfam" id="TIGR01354">
    <property type="entry name" value="cyt_deam_tetra"/>
    <property type="match status" value="1"/>
</dbReference>
<dbReference type="GO" id="GO:0055086">
    <property type="term" value="P:nucleobase-containing small molecule metabolic process"/>
    <property type="evidence" value="ECO:0007669"/>
    <property type="project" value="UniProtKB-ARBA"/>
</dbReference>
<evidence type="ECO:0000256" key="6">
    <source>
        <dbReference type="ARBA" id="ARBA00022723"/>
    </source>
</evidence>
<evidence type="ECO:0000256" key="7">
    <source>
        <dbReference type="ARBA" id="ARBA00022801"/>
    </source>
</evidence>
<reference evidence="17" key="1">
    <citation type="submission" date="2020-04" db="EMBL/GenBank/DDBJ databases">
        <title>Deep metagenomics examines the oral microbiome during advanced dental caries in children, revealing novel taxa and co-occurrences with host molecules.</title>
        <authorList>
            <person name="Baker J.L."/>
            <person name="Morton J.T."/>
            <person name="Dinis M."/>
            <person name="Alvarez R."/>
            <person name="Tran N.C."/>
            <person name="Knight R."/>
            <person name="Edlund A."/>
        </authorList>
    </citation>
    <scope>NUCLEOTIDE SEQUENCE</scope>
    <source>
        <strain evidence="17">JCVI_24_bin.2</strain>
    </source>
</reference>
<dbReference type="InterPro" id="IPR050202">
    <property type="entry name" value="Cyt/Deoxycyt_deaminase"/>
</dbReference>
<dbReference type="Gene3D" id="3.40.140.10">
    <property type="entry name" value="Cytidine Deaminase, domain 2"/>
    <property type="match status" value="1"/>
</dbReference>
<dbReference type="GO" id="GO:0008270">
    <property type="term" value="F:zinc ion binding"/>
    <property type="evidence" value="ECO:0007669"/>
    <property type="project" value="UniProtKB-UniRule"/>
</dbReference>
<feature type="binding site" evidence="14">
    <location>
        <position position="98"/>
    </location>
    <ligand>
        <name>Zn(2+)</name>
        <dbReference type="ChEBI" id="CHEBI:29105"/>
        <note>catalytic</note>
    </ligand>
</feature>
<dbReference type="AlphaFoldDB" id="A0A930DSV7"/>
<feature type="domain" description="CMP/dCMP-type deaminase" evidence="16">
    <location>
        <begin position="5"/>
        <end position="138"/>
    </location>
</feature>
<accession>A0A930DSV7</accession>
<proteinExistence type="inferred from homology"/>
<evidence type="ECO:0000256" key="10">
    <source>
        <dbReference type="ARBA" id="ARBA00049252"/>
    </source>
</evidence>
<dbReference type="PANTHER" id="PTHR11644:SF2">
    <property type="entry name" value="CYTIDINE DEAMINASE"/>
    <property type="match status" value="1"/>
</dbReference>
<keyword evidence="6 14" id="KW-0479">Metal-binding</keyword>
<organism evidence="17 18">
    <name type="scientific">Oribacterium parvum</name>
    <dbReference type="NCBI Taxonomy" id="1501329"/>
    <lineage>
        <taxon>Bacteria</taxon>
        <taxon>Bacillati</taxon>
        <taxon>Bacillota</taxon>
        <taxon>Clostridia</taxon>
        <taxon>Lachnospirales</taxon>
        <taxon>Lachnospiraceae</taxon>
        <taxon>Oribacterium</taxon>
    </lineage>
</organism>
<evidence type="ECO:0000256" key="12">
    <source>
        <dbReference type="PIRSR" id="PIRSR606262-1"/>
    </source>
</evidence>
<evidence type="ECO:0000256" key="8">
    <source>
        <dbReference type="ARBA" id="ARBA00022833"/>
    </source>
</evidence>
<dbReference type="Proteomes" id="UP000709351">
    <property type="component" value="Unassembled WGS sequence"/>
</dbReference>
<dbReference type="GO" id="GO:0005829">
    <property type="term" value="C:cytosol"/>
    <property type="evidence" value="ECO:0007669"/>
    <property type="project" value="TreeGrafter"/>
</dbReference>
<feature type="binding site" evidence="13">
    <location>
        <begin position="46"/>
        <end position="52"/>
    </location>
    <ligand>
        <name>substrate</name>
    </ligand>
</feature>
<comment type="similarity">
    <text evidence="3 15">Belongs to the cytidine and deoxycytidylate deaminase family.</text>
</comment>
<keyword evidence="8 14" id="KW-0862">Zinc</keyword>
<comment type="function">
    <text evidence="2 15">This enzyme scavenges exogenous and endogenous cytidine and 2'-deoxycytidine for UMP synthesis.</text>
</comment>
<name>A0A930DSV7_9FIRM</name>
<evidence type="ECO:0000256" key="15">
    <source>
        <dbReference type="RuleBase" id="RU364006"/>
    </source>
</evidence>
<dbReference type="PROSITE" id="PS51747">
    <property type="entry name" value="CYT_DCMP_DEAMINASES_2"/>
    <property type="match status" value="1"/>
</dbReference>
<dbReference type="InterPro" id="IPR016193">
    <property type="entry name" value="Cytidine_deaminase-like"/>
</dbReference>
<dbReference type="InterPro" id="IPR006262">
    <property type="entry name" value="Cyt_deam_tetra"/>
</dbReference>
<evidence type="ECO:0000256" key="3">
    <source>
        <dbReference type="ARBA" id="ARBA00006576"/>
    </source>
</evidence>
<keyword evidence="7 15" id="KW-0378">Hydrolase</keyword>
<dbReference type="FunFam" id="3.40.140.10:FF:000008">
    <property type="entry name" value="Cytidine deaminase"/>
    <property type="match status" value="1"/>
</dbReference>
<comment type="catalytic activity">
    <reaction evidence="10 15">
        <text>2'-deoxycytidine + H2O + H(+) = 2'-deoxyuridine + NH4(+)</text>
        <dbReference type="Rhea" id="RHEA:13433"/>
        <dbReference type="ChEBI" id="CHEBI:15377"/>
        <dbReference type="ChEBI" id="CHEBI:15378"/>
        <dbReference type="ChEBI" id="CHEBI:15698"/>
        <dbReference type="ChEBI" id="CHEBI:16450"/>
        <dbReference type="ChEBI" id="CHEBI:28938"/>
        <dbReference type="EC" id="3.5.4.5"/>
    </reaction>
</comment>
<evidence type="ECO:0000256" key="4">
    <source>
        <dbReference type="ARBA" id="ARBA00012783"/>
    </source>
</evidence>
<evidence type="ECO:0000256" key="1">
    <source>
        <dbReference type="ARBA" id="ARBA00001947"/>
    </source>
</evidence>
<gene>
    <name evidence="17" type="ORF">HXM93_05745</name>
</gene>
<dbReference type="CDD" id="cd01283">
    <property type="entry name" value="cytidine_deaminase"/>
    <property type="match status" value="1"/>
</dbReference>
<dbReference type="PANTHER" id="PTHR11644">
    <property type="entry name" value="CYTIDINE DEAMINASE"/>
    <property type="match status" value="1"/>
</dbReference>
<dbReference type="InterPro" id="IPR002125">
    <property type="entry name" value="CMP_dCMP_dom"/>
</dbReference>
<comment type="caution">
    <text evidence="17">The sequence shown here is derived from an EMBL/GenBank/DDBJ whole genome shotgun (WGS) entry which is preliminary data.</text>
</comment>
<dbReference type="GO" id="GO:0004126">
    <property type="term" value="F:cytidine deaminase activity"/>
    <property type="evidence" value="ECO:0007669"/>
    <property type="project" value="UniProtKB-UniRule"/>
</dbReference>
<evidence type="ECO:0000313" key="17">
    <source>
        <dbReference type="EMBL" id="MBF1284020.1"/>
    </source>
</evidence>